<proteinExistence type="predicted"/>
<dbReference type="Proteomes" id="UP000003560">
    <property type="component" value="Unassembled WGS sequence"/>
</dbReference>
<evidence type="ECO:0000313" key="2">
    <source>
        <dbReference type="Proteomes" id="UP000003560"/>
    </source>
</evidence>
<evidence type="ECO:0008006" key="3">
    <source>
        <dbReference type="Google" id="ProtNLM"/>
    </source>
</evidence>
<dbReference type="Gene3D" id="3.40.960.10">
    <property type="entry name" value="VSR Endonuclease"/>
    <property type="match status" value="1"/>
</dbReference>
<dbReference type="eggNOG" id="COG2852">
    <property type="taxonomic scope" value="Bacteria"/>
</dbReference>
<gene>
    <name evidence="1" type="ORF">COLSTE_00120</name>
</gene>
<dbReference type="AlphaFoldDB" id="B6G7T0"/>
<comment type="caution">
    <text evidence="1">The sequence shown here is derived from an EMBL/GenBank/DDBJ whole genome shotgun (WGS) entry which is preliminary data.</text>
</comment>
<accession>B6G7T0</accession>
<reference evidence="1 2" key="2">
    <citation type="submission" date="2008-10" db="EMBL/GenBank/DDBJ databases">
        <authorList>
            <person name="Fulton L."/>
            <person name="Clifton S."/>
            <person name="Fulton B."/>
            <person name="Xu J."/>
            <person name="Minx P."/>
            <person name="Pepin K.H."/>
            <person name="Johnson M."/>
            <person name="Thiruvilangam P."/>
            <person name="Bhonagiri V."/>
            <person name="Nash W.E."/>
            <person name="Mardis E.R."/>
            <person name="Wilson R.K."/>
        </authorList>
    </citation>
    <scope>NUCLEOTIDE SEQUENCE [LARGE SCALE GENOMIC DNA]</scope>
    <source>
        <strain evidence="1 2">DSM 13279</strain>
    </source>
</reference>
<organism evidence="1 2">
    <name type="scientific">Collinsella stercoris DSM 13279</name>
    <dbReference type="NCBI Taxonomy" id="445975"/>
    <lineage>
        <taxon>Bacteria</taxon>
        <taxon>Bacillati</taxon>
        <taxon>Actinomycetota</taxon>
        <taxon>Coriobacteriia</taxon>
        <taxon>Coriobacteriales</taxon>
        <taxon>Coriobacteriaceae</taxon>
        <taxon>Collinsella</taxon>
    </lineage>
</organism>
<name>B6G7T0_9ACTN</name>
<dbReference type="HOGENOM" id="CLU_054526_0_0_11"/>
<sequence>MAPSLSRTQLLMAMYELCGEFAVFRPSDRAERILQEAYRQGMIPLGAGWVRVKDTRGRKTSLWRRDPLVEKHELEQFAQNINGFDGAKKFRWALERMTGICASPFEVQASMLLGLGRRVGGEGLPIKNNHRLALTKLARNLYRYEHCYADIFIEGTEVHPAIDIECQGSSVHDSEAASISDSDRAAALESLGIQVLPLTYRQFVDEESYEAVRALLGKKLNRPLKAKTPAQKRAEQKLRAELFINWETLAQPIACSKTPR</sequence>
<keyword evidence="2" id="KW-1185">Reference proteome</keyword>
<reference evidence="1 2" key="1">
    <citation type="submission" date="2008-10" db="EMBL/GenBank/DDBJ databases">
        <title>Draft genome sequence of Collinsella stercoris (DSM 13279).</title>
        <authorList>
            <person name="Sudarsanam P."/>
            <person name="Ley R."/>
            <person name="Guruge J."/>
            <person name="Turnbaugh P.J."/>
            <person name="Mahowald M."/>
            <person name="Liep D."/>
            <person name="Gordon J."/>
        </authorList>
    </citation>
    <scope>NUCLEOTIDE SEQUENCE [LARGE SCALE GENOMIC DNA]</scope>
    <source>
        <strain evidence="1 2">DSM 13279</strain>
    </source>
</reference>
<dbReference type="EMBL" id="ABXJ01000010">
    <property type="protein sequence ID" value="EEA91665.1"/>
    <property type="molecule type" value="Genomic_DNA"/>
</dbReference>
<protein>
    <recommendedName>
        <fullName evidence="3">DUF559 domain-containing protein</fullName>
    </recommendedName>
</protein>
<evidence type="ECO:0000313" key="1">
    <source>
        <dbReference type="EMBL" id="EEA91665.1"/>
    </source>
</evidence>